<evidence type="ECO:0000313" key="3">
    <source>
        <dbReference type="Proteomes" id="UP000274822"/>
    </source>
</evidence>
<feature type="region of interest" description="Disordered" evidence="1">
    <location>
        <begin position="43"/>
        <end position="64"/>
    </location>
</feature>
<dbReference type="EMBL" id="RBNJ01001657">
    <property type="protein sequence ID" value="RUS32906.1"/>
    <property type="molecule type" value="Genomic_DNA"/>
</dbReference>
<evidence type="ECO:0000256" key="1">
    <source>
        <dbReference type="SAM" id="MobiDB-lite"/>
    </source>
</evidence>
<organism evidence="2 3">
    <name type="scientific">Jimgerdemannia flammicorona</name>
    <dbReference type="NCBI Taxonomy" id="994334"/>
    <lineage>
        <taxon>Eukaryota</taxon>
        <taxon>Fungi</taxon>
        <taxon>Fungi incertae sedis</taxon>
        <taxon>Mucoromycota</taxon>
        <taxon>Mucoromycotina</taxon>
        <taxon>Endogonomycetes</taxon>
        <taxon>Endogonales</taxon>
        <taxon>Endogonaceae</taxon>
        <taxon>Jimgerdemannia</taxon>
    </lineage>
</organism>
<sequence>MDDQKQALVSPDLFAHQNVGKRSARVMQDEPLPISNVAFDKSKKIKPTVSESGPLPDEDQAAEVSPVTQKYSNIIAGIVDVRANDEAALTNPLWWGIIDLREERVSPLPDLPRAKQFLPDAEVDELRQLAIAVILEESSINLSAAALLEALTLSDIISLRTLGRENGARGIAGVCALLESESRTNGRADEEFDVRSQMQLLSQHLLNALSQSDFTKAQNLHTDIGYLLQRRDKALDEAIKGSEEFDDRARVRQALPKVNVNDDDTVYVGKCLEDVHAWVHGYNGASTSERTVDMHLVGPLSKAPNIVFSYGETHSDADREEKSSRSDSIRSGKPCDFIFWSHDREAGVGENTGPKYKDHQDKVKTDFVDIIKVARAQHIRLHTQCIEHSGCNPLPLTLHNILTLITMPFFQIVGMRIRFYILIQVNGDVYAIWEWASEDLPKYDSDLGDVILLCKRFLTHRNLLNRVGRLSNIVIKKAKMIRNSIKLADTSENVVLNQMQTPTKPKPKRKVAAGKDK</sequence>
<dbReference type="AlphaFoldDB" id="A0A433QSZ3"/>
<dbReference type="Proteomes" id="UP000274822">
    <property type="component" value="Unassembled WGS sequence"/>
</dbReference>
<feature type="compositionally biased region" description="Basic and acidic residues" evidence="1">
    <location>
        <begin position="313"/>
        <end position="330"/>
    </location>
</feature>
<accession>A0A433QSZ3</accession>
<proteinExistence type="predicted"/>
<comment type="caution">
    <text evidence="2">The sequence shown here is derived from an EMBL/GenBank/DDBJ whole genome shotgun (WGS) entry which is preliminary data.</text>
</comment>
<keyword evidence="3" id="KW-1185">Reference proteome</keyword>
<gene>
    <name evidence="2" type="ORF">BC938DRAFT_473843</name>
</gene>
<feature type="region of interest" description="Disordered" evidence="1">
    <location>
        <begin position="311"/>
        <end position="330"/>
    </location>
</feature>
<name>A0A433QSZ3_9FUNG</name>
<evidence type="ECO:0000313" key="2">
    <source>
        <dbReference type="EMBL" id="RUS32906.1"/>
    </source>
</evidence>
<protein>
    <submittedName>
        <fullName evidence="2">Uncharacterized protein</fullName>
    </submittedName>
</protein>
<reference evidence="2 3" key="1">
    <citation type="journal article" date="2018" name="New Phytol.">
        <title>Phylogenomics of Endogonaceae and evolution of mycorrhizas within Mucoromycota.</title>
        <authorList>
            <person name="Chang Y."/>
            <person name="Desiro A."/>
            <person name="Na H."/>
            <person name="Sandor L."/>
            <person name="Lipzen A."/>
            <person name="Clum A."/>
            <person name="Barry K."/>
            <person name="Grigoriev I.V."/>
            <person name="Martin F.M."/>
            <person name="Stajich J.E."/>
            <person name="Smith M.E."/>
            <person name="Bonito G."/>
            <person name="Spatafora J.W."/>
        </authorList>
    </citation>
    <scope>NUCLEOTIDE SEQUENCE [LARGE SCALE GENOMIC DNA]</scope>
    <source>
        <strain evidence="2 3">AD002</strain>
    </source>
</reference>